<evidence type="ECO:0000313" key="4">
    <source>
        <dbReference type="Proteomes" id="UP000195137"/>
    </source>
</evidence>
<dbReference type="GO" id="GO:0016757">
    <property type="term" value="F:glycosyltransferase activity"/>
    <property type="evidence" value="ECO:0007669"/>
    <property type="project" value="InterPro"/>
</dbReference>
<dbReference type="OrthoDB" id="132546at2157"/>
<dbReference type="CDD" id="cd03801">
    <property type="entry name" value="GT4_PimA-like"/>
    <property type="match status" value="1"/>
</dbReference>
<sequence>MYIKMKIFCKSFPPRLGGDGILVQKYLKYGKRDAQVYTVGEGESPENVTYLSNGYGRSYRKQIKKISKDNEFIWAHSTRLGFDLNKNLKEDDFLTVHGLWGLVPRKPDVWWKYYRNKLAEYLYFKFLSNSQVTVVSHFSKNKLAEYINPYHIPNGVDFSGFEETEKKKKAVFLGRHHPQKDLEFVTEISKFLIQKGYKVHIGGNTTKFSLDREWNKIDGLTYGYLSEEDKSTWLKESKYLIQPSKWEGFPTTAIMEALKYKCIPIIRDYSNKGITDLSEFFIFTEKDNFKEKINNYRYSEINFKKLSKLLEGKYNWENIIKEYDRLFDKFNQ</sequence>
<gene>
    <name evidence="3" type="ORF">AMET1_0957</name>
</gene>
<dbReference type="PANTHER" id="PTHR46401">
    <property type="entry name" value="GLYCOSYLTRANSFERASE WBBK-RELATED"/>
    <property type="match status" value="1"/>
</dbReference>
<dbReference type="EMBL" id="MRZU01000003">
    <property type="protein sequence ID" value="OUJ19302.1"/>
    <property type="molecule type" value="Genomic_DNA"/>
</dbReference>
<accession>A0A1Y3GCW2</accession>
<evidence type="ECO:0000259" key="2">
    <source>
        <dbReference type="Pfam" id="PF00534"/>
    </source>
</evidence>
<keyword evidence="4" id="KW-1185">Reference proteome</keyword>
<protein>
    <submittedName>
        <fullName evidence="3">Glycosyltransferase, AglL family</fullName>
    </submittedName>
</protein>
<name>A0A1Y3GCW2_9EURY</name>
<dbReference type="PANTHER" id="PTHR46401:SF2">
    <property type="entry name" value="GLYCOSYLTRANSFERASE WBBK-RELATED"/>
    <property type="match status" value="1"/>
</dbReference>
<dbReference type="RefSeq" id="WP_086637321.1">
    <property type="nucleotide sequence ID" value="NZ_MRZU01000003.1"/>
</dbReference>
<proteinExistence type="predicted"/>
<dbReference type="InterPro" id="IPR001296">
    <property type="entry name" value="Glyco_trans_1"/>
</dbReference>
<organism evidence="3 4">
    <name type="scientific">Methanonatronarchaeum thermophilum</name>
    <dbReference type="NCBI Taxonomy" id="1927129"/>
    <lineage>
        <taxon>Archaea</taxon>
        <taxon>Methanobacteriati</taxon>
        <taxon>Methanobacteriota</taxon>
        <taxon>Methanonatronarchaeia</taxon>
        <taxon>Methanonatronarchaeales</taxon>
        <taxon>Methanonatronarchaeaceae</taxon>
        <taxon>Methanonatronarchaeum</taxon>
    </lineage>
</organism>
<dbReference type="Proteomes" id="UP000195137">
    <property type="component" value="Unassembled WGS sequence"/>
</dbReference>
<feature type="domain" description="Glycosyl transferase family 1" evidence="2">
    <location>
        <begin position="162"/>
        <end position="270"/>
    </location>
</feature>
<comment type="caution">
    <text evidence="3">The sequence shown here is derived from an EMBL/GenBank/DDBJ whole genome shotgun (WGS) entry which is preliminary data.</text>
</comment>
<dbReference type="AlphaFoldDB" id="A0A1Y3GCW2"/>
<dbReference type="SUPFAM" id="SSF53756">
    <property type="entry name" value="UDP-Glycosyltransferase/glycogen phosphorylase"/>
    <property type="match status" value="1"/>
</dbReference>
<evidence type="ECO:0000313" key="3">
    <source>
        <dbReference type="EMBL" id="OUJ19302.1"/>
    </source>
</evidence>
<dbReference type="Gene3D" id="3.40.50.2000">
    <property type="entry name" value="Glycogen Phosphorylase B"/>
    <property type="match status" value="2"/>
</dbReference>
<keyword evidence="1 3" id="KW-0808">Transferase</keyword>
<reference evidence="3 4" key="1">
    <citation type="submission" date="2016-12" db="EMBL/GenBank/DDBJ databases">
        <title>Discovery of methanogenic haloarchaea.</title>
        <authorList>
            <person name="Sorokin D.Y."/>
            <person name="Makarova K.S."/>
            <person name="Abbas B."/>
            <person name="Ferrer M."/>
            <person name="Golyshin P.N."/>
        </authorList>
    </citation>
    <scope>NUCLEOTIDE SEQUENCE [LARGE SCALE GENOMIC DNA]</scope>
    <source>
        <strain evidence="3">AMET1</strain>
    </source>
</reference>
<evidence type="ECO:0000256" key="1">
    <source>
        <dbReference type="ARBA" id="ARBA00022679"/>
    </source>
</evidence>
<dbReference type="Pfam" id="PF00534">
    <property type="entry name" value="Glycos_transf_1"/>
    <property type="match status" value="1"/>
</dbReference>